<keyword evidence="6" id="KW-1185">Reference proteome</keyword>
<dbReference type="EMBL" id="PGFH01000001">
    <property type="protein sequence ID" value="PJJ81316.1"/>
    <property type="molecule type" value="Genomic_DNA"/>
</dbReference>
<feature type="domain" description="Peptidase M20 dimerisation" evidence="4">
    <location>
        <begin position="197"/>
        <end position="342"/>
    </location>
</feature>
<keyword evidence="2" id="KW-0479">Metal-binding</keyword>
<name>A0A2M9D6H8_9MICO</name>
<dbReference type="GO" id="GO:0009014">
    <property type="term" value="F:succinyl-diaminopimelate desuccinylase activity"/>
    <property type="evidence" value="ECO:0007669"/>
    <property type="project" value="TreeGrafter"/>
</dbReference>
<evidence type="ECO:0000256" key="3">
    <source>
        <dbReference type="ARBA" id="ARBA00022801"/>
    </source>
</evidence>
<dbReference type="InterPro" id="IPR011650">
    <property type="entry name" value="Peptidase_M20_dimer"/>
</dbReference>
<comment type="caution">
    <text evidence="5">The sequence shown here is derived from an EMBL/GenBank/DDBJ whole genome shotgun (WGS) entry which is preliminary data.</text>
</comment>
<keyword evidence="3" id="KW-0378">Hydrolase</keyword>
<dbReference type="GO" id="GO:0046872">
    <property type="term" value="F:metal ion binding"/>
    <property type="evidence" value="ECO:0007669"/>
    <property type="project" value="UniProtKB-KW"/>
</dbReference>
<protein>
    <submittedName>
        <fullName evidence="5">Acetylornithine deacetylase/succinyl-diaminopimelate desuccinylase-like protein</fullName>
    </submittedName>
</protein>
<evidence type="ECO:0000256" key="1">
    <source>
        <dbReference type="ARBA" id="ARBA00022670"/>
    </source>
</evidence>
<dbReference type="InterPro" id="IPR002933">
    <property type="entry name" value="Peptidase_M20"/>
</dbReference>
<dbReference type="Pfam" id="PF07687">
    <property type="entry name" value="M20_dimer"/>
    <property type="match status" value="1"/>
</dbReference>
<dbReference type="GO" id="GO:0006508">
    <property type="term" value="P:proteolysis"/>
    <property type="evidence" value="ECO:0007669"/>
    <property type="project" value="UniProtKB-KW"/>
</dbReference>
<accession>A0A2M9D6H8</accession>
<keyword evidence="1" id="KW-0645">Protease</keyword>
<dbReference type="Gene3D" id="3.30.70.360">
    <property type="match status" value="1"/>
</dbReference>
<dbReference type="Proteomes" id="UP000231742">
    <property type="component" value="Unassembled WGS sequence"/>
</dbReference>
<dbReference type="OrthoDB" id="9761532at2"/>
<dbReference type="AlphaFoldDB" id="A0A2M9D6H8"/>
<dbReference type="Pfam" id="PF01546">
    <property type="entry name" value="Peptidase_M20"/>
    <property type="match status" value="1"/>
</dbReference>
<dbReference type="RefSeq" id="WP_100388012.1">
    <property type="nucleotide sequence ID" value="NZ_BMZU01000001.1"/>
</dbReference>
<evidence type="ECO:0000313" key="6">
    <source>
        <dbReference type="Proteomes" id="UP000231742"/>
    </source>
</evidence>
<dbReference type="PANTHER" id="PTHR43270">
    <property type="entry name" value="BETA-ALA-HIS DIPEPTIDASE"/>
    <property type="match status" value="1"/>
</dbReference>
<dbReference type="Gene3D" id="3.40.630.10">
    <property type="entry name" value="Zn peptidases"/>
    <property type="match status" value="1"/>
</dbReference>
<gene>
    <name evidence="5" type="ORF">CLV85_0487</name>
</gene>
<dbReference type="GO" id="GO:0005829">
    <property type="term" value="C:cytosol"/>
    <property type="evidence" value="ECO:0007669"/>
    <property type="project" value="TreeGrafter"/>
</dbReference>
<dbReference type="GO" id="GO:0008233">
    <property type="term" value="F:peptidase activity"/>
    <property type="evidence" value="ECO:0007669"/>
    <property type="project" value="UniProtKB-KW"/>
</dbReference>
<reference evidence="5 6" key="1">
    <citation type="submission" date="2017-11" db="EMBL/GenBank/DDBJ databases">
        <title>Genomic Encyclopedia of Archaeal and Bacterial Type Strains, Phase II (KMG-II): From Individual Species to Whole Genera.</title>
        <authorList>
            <person name="Goeker M."/>
        </authorList>
    </citation>
    <scope>NUCLEOTIDE SEQUENCE [LARGE SCALE GENOMIC DNA]</scope>
    <source>
        <strain evidence="5 6">DSM 16400</strain>
    </source>
</reference>
<dbReference type="PANTHER" id="PTHR43270:SF8">
    <property type="entry name" value="DI- AND TRIPEPTIDASE DUG2-RELATED"/>
    <property type="match status" value="1"/>
</dbReference>
<evidence type="ECO:0000313" key="5">
    <source>
        <dbReference type="EMBL" id="PJJ81316.1"/>
    </source>
</evidence>
<evidence type="ECO:0000259" key="4">
    <source>
        <dbReference type="Pfam" id="PF07687"/>
    </source>
</evidence>
<organism evidence="5 6">
    <name type="scientific">Salinibacterium amurskyense</name>
    <dbReference type="NCBI Taxonomy" id="205941"/>
    <lineage>
        <taxon>Bacteria</taxon>
        <taxon>Bacillati</taxon>
        <taxon>Actinomycetota</taxon>
        <taxon>Actinomycetes</taxon>
        <taxon>Micrococcales</taxon>
        <taxon>Microbacteriaceae</taxon>
        <taxon>Salinibacterium</taxon>
    </lineage>
</organism>
<sequence length="449" mass="49247">MRDPRIDAAREQSIREWQEFCRFPSVASDRVAIEAAADWLEQKLRRLSERVERIEIPEYGPVVVAYFPGASDKTLMLYNHYDVQPVGDLDQWISGPFDSEIRDGAMWARGACDDKADVTSRLRALELFIEDHPNGLPYSMIYLADPCEEIGSPGLETVLAENAERLSADAVLWESYLREDDGRPAVGFGCRGGMEISLNLNILASNQHPSYSQILRSAPLELMRAITSLVTEDGLIAVPGFTDSALRPDAAAKARTQELSLPGDAISVPGISPLKDLPEAELKERFIFTPSMSLSGFDIDPSVSHSVPAKGTAKVRFGLVPGMDPHACFETVKTFLADTAPDIQVDLIRTMQPAFSPVDTPFAVSVLEAATKAFEAEPVIYDVMTGSGPGAFFLEHLGAPLISPTGTLRPEGNMHGYNEHGYLEDYLTHIQFTLDLLNNLEANGFADND</sequence>
<proteinExistence type="predicted"/>
<dbReference type="GO" id="GO:0009089">
    <property type="term" value="P:lysine biosynthetic process via diaminopimelate"/>
    <property type="evidence" value="ECO:0007669"/>
    <property type="project" value="TreeGrafter"/>
</dbReference>
<dbReference type="InterPro" id="IPR051458">
    <property type="entry name" value="Cyt/Met_Dipeptidase"/>
</dbReference>
<evidence type="ECO:0000256" key="2">
    <source>
        <dbReference type="ARBA" id="ARBA00022723"/>
    </source>
</evidence>
<dbReference type="SUPFAM" id="SSF53187">
    <property type="entry name" value="Zn-dependent exopeptidases"/>
    <property type="match status" value="1"/>
</dbReference>